<dbReference type="Pfam" id="PF26636">
    <property type="entry name" value="DUF8209"/>
    <property type="match status" value="1"/>
</dbReference>
<dbReference type="InterPro" id="IPR058064">
    <property type="entry name" value="STM2901-like"/>
</dbReference>
<evidence type="ECO:0000313" key="1">
    <source>
        <dbReference type="EMBL" id="PZN72351.1"/>
    </source>
</evidence>
<reference evidence="1 2" key="1">
    <citation type="journal article" date="2018" name="Aquat. Microb. Ecol.">
        <title>Gammaproteobacterial methanotrophs dominate.</title>
        <authorList>
            <person name="Rissanen A.J."/>
            <person name="Saarenheimo J."/>
            <person name="Tiirola M."/>
            <person name="Peura S."/>
            <person name="Aalto S.L."/>
            <person name="Karvinen A."/>
            <person name="Nykanen H."/>
        </authorList>
    </citation>
    <scope>NUCLEOTIDE SEQUENCE [LARGE SCALE GENOMIC DNA]</scope>
    <source>
        <strain evidence="1">AMbin10</strain>
    </source>
</reference>
<dbReference type="Proteomes" id="UP000249396">
    <property type="component" value="Unassembled WGS sequence"/>
</dbReference>
<accession>A0A2W4QJI8</accession>
<dbReference type="InterPro" id="IPR058522">
    <property type="entry name" value="DUF8209"/>
</dbReference>
<comment type="caution">
    <text evidence="1">The sequence shown here is derived from an EMBL/GenBank/DDBJ whole genome shotgun (WGS) entry which is preliminary data.</text>
</comment>
<dbReference type="AlphaFoldDB" id="A0A2W4QJI8"/>
<sequence length="144" mass="15947">MTNLYHYNDLTDLTCEQLFFWVAVDKTLEQLGEKDIAAAFAVLAGQPIIPTRTKFRGATKGTSIASITARRLLNYDLKYRLPIITGATPLSLKIALTKNLGAFVGRAVPIVGWIILGYDVIQIIKNTVVAYNLIVKPEDRLPLT</sequence>
<dbReference type="NCBIfam" id="NF045926">
    <property type="entry name" value="STM2901_fam"/>
    <property type="match status" value="1"/>
</dbReference>
<evidence type="ECO:0008006" key="3">
    <source>
        <dbReference type="Google" id="ProtNLM"/>
    </source>
</evidence>
<proteinExistence type="predicted"/>
<protein>
    <recommendedName>
        <fullName evidence="3">Phage membrane protein</fullName>
    </recommendedName>
</protein>
<name>A0A2W4QJI8_9GAMM</name>
<gene>
    <name evidence="1" type="ORF">DM484_24645</name>
</gene>
<evidence type="ECO:0000313" key="2">
    <source>
        <dbReference type="Proteomes" id="UP000249396"/>
    </source>
</evidence>
<organism evidence="1 2">
    <name type="scientific">Candidatus Methylumidiphilus alinenensis</name>
    <dbReference type="NCBI Taxonomy" id="2202197"/>
    <lineage>
        <taxon>Bacteria</taxon>
        <taxon>Pseudomonadati</taxon>
        <taxon>Pseudomonadota</taxon>
        <taxon>Gammaproteobacteria</taxon>
        <taxon>Methylococcales</taxon>
        <taxon>Candidatus Methylumidiphilus</taxon>
    </lineage>
</organism>
<dbReference type="EMBL" id="QJPH01000491">
    <property type="protein sequence ID" value="PZN72351.1"/>
    <property type="molecule type" value="Genomic_DNA"/>
</dbReference>